<dbReference type="InterPro" id="IPR036866">
    <property type="entry name" value="RibonucZ/Hydroxyglut_hydro"/>
</dbReference>
<comment type="caution">
    <text evidence="2">The sequence shown here is derived from an EMBL/GenBank/DDBJ whole genome shotgun (WGS) entry which is preliminary data.</text>
</comment>
<dbReference type="InterPro" id="IPR024884">
    <property type="entry name" value="NAPE-PLD"/>
</dbReference>
<dbReference type="PANTHER" id="PTHR15032">
    <property type="entry name" value="N-ACYL-PHOSPHATIDYLETHANOLAMINE-HYDROLYZING PHOSPHOLIPASE D"/>
    <property type="match status" value="1"/>
</dbReference>
<keyword evidence="3" id="KW-1185">Reference proteome</keyword>
<dbReference type="PANTHER" id="PTHR15032:SF36">
    <property type="entry name" value="METALLO-BETA-LACTAMASE DOMAIN-CONTAINING PROTEIN"/>
    <property type="match status" value="1"/>
</dbReference>
<evidence type="ECO:0000313" key="2">
    <source>
        <dbReference type="EMBL" id="MFC0470094.1"/>
    </source>
</evidence>
<dbReference type="Gene3D" id="3.60.15.10">
    <property type="entry name" value="Ribonuclease Z/Hydroxyacylglutathione hydrolase-like"/>
    <property type="match status" value="1"/>
</dbReference>
<dbReference type="Pfam" id="PF12706">
    <property type="entry name" value="Lactamase_B_2"/>
    <property type="match status" value="1"/>
</dbReference>
<proteinExistence type="predicted"/>
<gene>
    <name evidence="2" type="ORF">ACFFHM_06050</name>
</gene>
<reference evidence="2 3" key="1">
    <citation type="submission" date="2024-09" db="EMBL/GenBank/DDBJ databases">
        <authorList>
            <person name="Sun Q."/>
            <person name="Mori K."/>
        </authorList>
    </citation>
    <scope>NUCLEOTIDE SEQUENCE [LARGE SCALE GENOMIC DNA]</scope>
    <source>
        <strain evidence="2 3">NCAIM B.02610</strain>
    </source>
</reference>
<accession>A0ABV6K9W0</accession>
<dbReference type="PIRSF" id="PIRSF038896">
    <property type="entry name" value="NAPE-PLD"/>
    <property type="match status" value="1"/>
</dbReference>
<dbReference type="InterPro" id="IPR001279">
    <property type="entry name" value="Metallo-B-lactamas"/>
</dbReference>
<name>A0ABV6K9W0_9BACI</name>
<sequence>MFRKPFRNLDNIEKNKVTLRQLIHYFKIRNSGKDLTSLISVSEHNNSTQLQQNRSQTTYTWIGHSTFLIQLNGLNILTDPVFANWMGLEKRLVPPGIAINQLPNIDLVLISHSHFDHLEFPSLKKLKGDPHYYVPFGLKTRFLMKGFKNVHEANWWDYFQYKGITLHFVPAQHWSRRNLFDKNMTHWGGWIIQSMEQTFHFVGDTGYFRGFKEIGQRFCIDTVFMPIGDYEPEWLSGLQHINPEMAVQAFLDLQARNFVPMHYGTYRLSMDTGPEALKRLQIEWQRKEISSNKLTIMKIGETKFS</sequence>
<feature type="domain" description="Metallo-beta-lactamase" evidence="1">
    <location>
        <begin position="75"/>
        <end position="263"/>
    </location>
</feature>
<protein>
    <submittedName>
        <fullName evidence="2">MBL fold metallo-hydrolase</fullName>
    </submittedName>
</protein>
<evidence type="ECO:0000259" key="1">
    <source>
        <dbReference type="Pfam" id="PF12706"/>
    </source>
</evidence>
<dbReference type="RefSeq" id="WP_390183797.1">
    <property type="nucleotide sequence ID" value="NZ_JAXBLX010000016.1"/>
</dbReference>
<dbReference type="Proteomes" id="UP001589838">
    <property type="component" value="Unassembled WGS sequence"/>
</dbReference>
<dbReference type="SUPFAM" id="SSF56281">
    <property type="entry name" value="Metallo-hydrolase/oxidoreductase"/>
    <property type="match status" value="1"/>
</dbReference>
<organism evidence="2 3">
    <name type="scientific">Halalkalibacter kiskunsagensis</name>
    <dbReference type="NCBI Taxonomy" id="1548599"/>
    <lineage>
        <taxon>Bacteria</taxon>
        <taxon>Bacillati</taxon>
        <taxon>Bacillota</taxon>
        <taxon>Bacilli</taxon>
        <taxon>Bacillales</taxon>
        <taxon>Bacillaceae</taxon>
        <taxon>Halalkalibacter</taxon>
    </lineage>
</organism>
<evidence type="ECO:0000313" key="3">
    <source>
        <dbReference type="Proteomes" id="UP001589838"/>
    </source>
</evidence>
<dbReference type="EMBL" id="JBHLUX010000017">
    <property type="protein sequence ID" value="MFC0470094.1"/>
    <property type="molecule type" value="Genomic_DNA"/>
</dbReference>